<evidence type="ECO:0000313" key="2">
    <source>
        <dbReference type="Proteomes" id="UP000006746"/>
    </source>
</evidence>
<accession>K2K6M8</accession>
<reference evidence="1 2" key="1">
    <citation type="journal article" date="2012" name="J. Bacteriol.">
        <title>Genome Sequence of Oceanibaculum indicum Type Strain P24.</title>
        <authorList>
            <person name="Lai Q."/>
            <person name="Shao Z."/>
        </authorList>
    </citation>
    <scope>NUCLEOTIDE SEQUENCE [LARGE SCALE GENOMIC DNA]</scope>
    <source>
        <strain evidence="1 2">P24</strain>
    </source>
</reference>
<proteinExistence type="predicted"/>
<protein>
    <submittedName>
        <fullName evidence="1">Uncharacterized protein</fullName>
    </submittedName>
</protein>
<dbReference type="Pfam" id="PF20099">
    <property type="entry name" value="DUF6489"/>
    <property type="match status" value="1"/>
</dbReference>
<dbReference type="EMBL" id="AMRL01000002">
    <property type="protein sequence ID" value="EKE78504.1"/>
    <property type="molecule type" value="Genomic_DNA"/>
</dbReference>
<organism evidence="1 2">
    <name type="scientific">Oceanibaculum indicum P24</name>
    <dbReference type="NCBI Taxonomy" id="1207063"/>
    <lineage>
        <taxon>Bacteria</taxon>
        <taxon>Pseudomonadati</taxon>
        <taxon>Pseudomonadota</taxon>
        <taxon>Alphaproteobacteria</taxon>
        <taxon>Rhodospirillales</taxon>
        <taxon>Oceanibaculaceae</taxon>
        <taxon>Oceanibaculum</taxon>
    </lineage>
</organism>
<sequence>MVGNPALDFKSADGLDVDQDRQGRKIVTQAVYEVSMKITVNIDCTPEEARRFFGLPDVQPMQEAVMAELQERLLGGIKQMDPDTMLKNWFQGVPSGMASMEALQKMFWSQFGDAGNKGEKTE</sequence>
<gene>
    <name evidence="1" type="ORF">P24_03051</name>
</gene>
<comment type="caution">
    <text evidence="1">The sequence shown here is derived from an EMBL/GenBank/DDBJ whole genome shotgun (WGS) entry which is preliminary data.</text>
</comment>
<dbReference type="eggNOG" id="COG3266">
    <property type="taxonomic scope" value="Bacteria"/>
</dbReference>
<keyword evidence="2" id="KW-1185">Reference proteome</keyword>
<name>K2K6M8_9PROT</name>
<dbReference type="Proteomes" id="UP000006746">
    <property type="component" value="Unassembled WGS sequence"/>
</dbReference>
<dbReference type="STRING" id="1207063.P24_03051"/>
<evidence type="ECO:0000313" key="1">
    <source>
        <dbReference type="EMBL" id="EKE78504.1"/>
    </source>
</evidence>
<dbReference type="InterPro" id="IPR045502">
    <property type="entry name" value="DUF6489"/>
</dbReference>
<dbReference type="AlphaFoldDB" id="K2K6M8"/>
<dbReference type="PATRIC" id="fig|1207063.3.peg.620"/>